<dbReference type="AlphaFoldDB" id="A0A6C0K202"/>
<dbReference type="Pfam" id="PF04488">
    <property type="entry name" value="Gly_transf_sug"/>
    <property type="match status" value="1"/>
</dbReference>
<evidence type="ECO:0000256" key="1">
    <source>
        <dbReference type="ARBA" id="ARBA00022679"/>
    </source>
</evidence>
<evidence type="ECO:0008006" key="4">
    <source>
        <dbReference type="Google" id="ProtNLM"/>
    </source>
</evidence>
<reference evidence="3" key="1">
    <citation type="journal article" date="2020" name="Nature">
        <title>Giant virus diversity and host interactions through global metagenomics.</title>
        <authorList>
            <person name="Schulz F."/>
            <person name="Roux S."/>
            <person name="Paez-Espino D."/>
            <person name="Jungbluth S."/>
            <person name="Walsh D.A."/>
            <person name="Denef V.J."/>
            <person name="McMahon K.D."/>
            <person name="Konstantinidis K.T."/>
            <person name="Eloe-Fadrosh E.A."/>
            <person name="Kyrpides N.C."/>
            <person name="Woyke T."/>
        </authorList>
    </citation>
    <scope>NUCLEOTIDE SEQUENCE</scope>
    <source>
        <strain evidence="3">GVMAG-S-1101169-75</strain>
    </source>
</reference>
<dbReference type="InterPro" id="IPR007577">
    <property type="entry name" value="GlycoTrfase_DXD_sugar-bd_CS"/>
</dbReference>
<dbReference type="SUPFAM" id="SSF53448">
    <property type="entry name" value="Nucleotide-diphospho-sugar transferases"/>
    <property type="match status" value="1"/>
</dbReference>
<proteinExistence type="predicted"/>
<evidence type="ECO:0000256" key="2">
    <source>
        <dbReference type="SAM" id="Phobius"/>
    </source>
</evidence>
<dbReference type="PANTHER" id="PTHR32385:SF15">
    <property type="entry name" value="INOSITOL PHOSPHOCERAMIDE MANNOSYLTRANSFERASE 1"/>
    <property type="match status" value="1"/>
</dbReference>
<name>A0A6C0K202_9ZZZZ</name>
<dbReference type="Gene3D" id="3.90.550.20">
    <property type="match status" value="1"/>
</dbReference>
<dbReference type="PANTHER" id="PTHR32385">
    <property type="entry name" value="MANNOSYL PHOSPHORYLINOSITOL CERAMIDE SYNTHASE"/>
    <property type="match status" value="1"/>
</dbReference>
<keyword evidence="2" id="KW-0472">Membrane</keyword>
<dbReference type="EMBL" id="MN740797">
    <property type="protein sequence ID" value="QHU12082.1"/>
    <property type="molecule type" value="Genomic_DNA"/>
</dbReference>
<evidence type="ECO:0000313" key="3">
    <source>
        <dbReference type="EMBL" id="QHU12082.1"/>
    </source>
</evidence>
<keyword evidence="2" id="KW-0812">Transmembrane</keyword>
<feature type="transmembrane region" description="Helical" evidence="2">
    <location>
        <begin position="6"/>
        <end position="27"/>
    </location>
</feature>
<accession>A0A6C0K202</accession>
<keyword evidence="2" id="KW-1133">Transmembrane helix</keyword>
<keyword evidence="1" id="KW-0808">Transferase</keyword>
<dbReference type="GO" id="GO:0051999">
    <property type="term" value="P:mannosyl-inositol phosphorylceramide biosynthetic process"/>
    <property type="evidence" value="ECO:0007669"/>
    <property type="project" value="TreeGrafter"/>
</dbReference>
<dbReference type="GO" id="GO:0016020">
    <property type="term" value="C:membrane"/>
    <property type="evidence" value="ECO:0007669"/>
    <property type="project" value="GOC"/>
</dbReference>
<organism evidence="3">
    <name type="scientific">viral metagenome</name>
    <dbReference type="NCBI Taxonomy" id="1070528"/>
    <lineage>
        <taxon>unclassified sequences</taxon>
        <taxon>metagenomes</taxon>
        <taxon>organismal metagenomes</taxon>
    </lineage>
</organism>
<protein>
    <recommendedName>
        <fullName evidence="4">Alpha 1,4-glycosyltransferase domain-containing protein</fullName>
    </recommendedName>
</protein>
<dbReference type="InterPro" id="IPR029044">
    <property type="entry name" value="Nucleotide-diphossugar_trans"/>
</dbReference>
<dbReference type="InterPro" id="IPR051706">
    <property type="entry name" value="Glycosyltransferase_domain"/>
</dbReference>
<dbReference type="GO" id="GO:0000030">
    <property type="term" value="F:mannosyltransferase activity"/>
    <property type="evidence" value="ECO:0007669"/>
    <property type="project" value="TreeGrafter"/>
</dbReference>
<sequence>MNTFLLSFLVLFLILLVIVLVFVVLLLRGPSLSREGLPRAVSSSKSENNIPKILLQVSKDHQPMEVIEALMIHAPEYRYFNLTDDGCIEYLRKHPMKEFPALEDKFHSFKTGAHKADLFRYVFLFQNGGVFIDSDMMIYTSLDNVLGSHDVVTIRGYEFWQRTLFNGFIGTVPGHPILLEALRHAYSTPQEALEKDYYLLVKQFYSIVQRYCQMYPHEKQTIGIYQEKIALRFQNMHTVTMTTHTPPIAFARHYFWNKKIPFLNVLS</sequence>